<keyword evidence="2" id="KW-1185">Reference proteome</keyword>
<dbReference type="PROSITE" id="PS51257">
    <property type="entry name" value="PROKAR_LIPOPROTEIN"/>
    <property type="match status" value="1"/>
</dbReference>
<dbReference type="Proteomes" id="UP000199595">
    <property type="component" value="Unassembled WGS sequence"/>
</dbReference>
<reference evidence="1 2" key="1">
    <citation type="submission" date="2016-10" db="EMBL/GenBank/DDBJ databases">
        <authorList>
            <person name="de Groot N.N."/>
        </authorList>
    </citation>
    <scope>NUCLEOTIDE SEQUENCE [LARGE SCALE GENOMIC DNA]</scope>
    <source>
        <strain evidence="1 2">DSM 24956</strain>
    </source>
</reference>
<organism evidence="1 2">
    <name type="scientific">Lutibacter oricola</name>
    <dbReference type="NCBI Taxonomy" id="762486"/>
    <lineage>
        <taxon>Bacteria</taxon>
        <taxon>Pseudomonadati</taxon>
        <taxon>Bacteroidota</taxon>
        <taxon>Flavobacteriia</taxon>
        <taxon>Flavobacteriales</taxon>
        <taxon>Flavobacteriaceae</taxon>
        <taxon>Lutibacter</taxon>
    </lineage>
</organism>
<sequence>MKKLSIIIALFTIIVSCKGNENKPADSLAINSTKSDQNKLKRYQVKSGIIHYTSTISGKVLGNTMSGTGTESVYFKDWGAIELRDEKSTETSSMKFFGKTKKETTNKRVINKLDNGEWYIVDFDRKEITATRSLPIDAITAFHPESDAGDTGKQMVKGLGGKKIGEETFMGYNCEIWEALGVKQWVYKHITLKIESTVLGVTTSKKATSIKFNISVPDSHFKLPDFPIVKQESFLSNDDIDFDMEDIDANLEKVGKLSYSEWKKMALADKDDEEMQNMSEEELRQTYDMIQKMVKMRKGN</sequence>
<evidence type="ECO:0000313" key="2">
    <source>
        <dbReference type="Proteomes" id="UP000199595"/>
    </source>
</evidence>
<dbReference type="STRING" id="762486.SAMN05444411_101163"/>
<dbReference type="EMBL" id="FNNJ01000001">
    <property type="protein sequence ID" value="SDW15017.1"/>
    <property type="molecule type" value="Genomic_DNA"/>
</dbReference>
<evidence type="ECO:0000313" key="1">
    <source>
        <dbReference type="EMBL" id="SDW15017.1"/>
    </source>
</evidence>
<gene>
    <name evidence="1" type="ORF">SAMN05444411_101163</name>
</gene>
<protein>
    <submittedName>
        <fullName evidence="1">Uncharacterized protein</fullName>
    </submittedName>
</protein>
<name>A0A1H2R6J5_9FLAO</name>
<accession>A0A1H2R6J5</accession>
<dbReference type="AlphaFoldDB" id="A0A1H2R6J5"/>
<dbReference type="RefSeq" id="WP_090118733.1">
    <property type="nucleotide sequence ID" value="NZ_FNNJ01000001.1"/>
</dbReference>
<proteinExistence type="predicted"/>
<dbReference type="OrthoDB" id="5372426at2"/>